<gene>
    <name evidence="4" type="ORF">GCM10007968_27750</name>
</gene>
<keyword evidence="2" id="KW-1133">Transmembrane helix</keyword>
<dbReference type="AlphaFoldDB" id="A0A917S8G0"/>
<sequence length="558" mass="63739">MIGKRIRHIKRYREIVTVLVKYGFGYIVRDVGLFHLLSLPKQIASDFSGNNDSKPVGRKIRLMLEELGPTFIKLGQLLSLRSDLIPDQIAYELRELQDSVTPIDPRIIKSAIQQELGAPVSDVFAEFDEQCLAAASIAQAHRAVLKTGEEVVIKIRRPDIETVVSTDIEILWDLAALVEKRYAWAKKFQISDIVEEFSIAIRNEMDYFKEGRNTEKIYNYFASNENIIIPKVYWDYSTNQLLTLEYIHGEKYADLVTSAPEGIDKRIVSERLVRSFLDQALVVGVFHGDPHPGNLFFFSGNKIGYIDFGQVGILNEEMKHNFASLIIGLMKGDINLLFHTIFLMSSMPEELDERQFKADLELLRDKYYELPFKEIHIGKVIQDIFETTKKHHISIPKNYTLLGKALITLEGIITRLDNQINILELAEPYGQKLLLNRLNPEQVAKRTLKSVYETLENSIQIPSLLKKTLTHLYKGKTHVEMELPQLELLLSKLDRVANRISFSIMLLAFSIILAGMILGQTFGAHPLFTSIPLLDIAVMIVIFMFLLVLLAIFRSGRF</sequence>
<reference evidence="4" key="2">
    <citation type="submission" date="2020-09" db="EMBL/GenBank/DDBJ databases">
        <authorList>
            <person name="Sun Q."/>
            <person name="Ohkuma M."/>
        </authorList>
    </citation>
    <scope>NUCLEOTIDE SEQUENCE</scope>
    <source>
        <strain evidence="4">JCM 15325</strain>
    </source>
</reference>
<comment type="caution">
    <text evidence="4">The sequence shown here is derived from an EMBL/GenBank/DDBJ whole genome shotgun (WGS) entry which is preliminary data.</text>
</comment>
<dbReference type="InterPro" id="IPR011009">
    <property type="entry name" value="Kinase-like_dom_sf"/>
</dbReference>
<feature type="transmembrane region" description="Helical" evidence="2">
    <location>
        <begin position="500"/>
        <end position="519"/>
    </location>
</feature>
<dbReference type="EMBL" id="BMOK01000015">
    <property type="protein sequence ID" value="GGL62220.1"/>
    <property type="molecule type" value="Genomic_DNA"/>
</dbReference>
<evidence type="ECO:0000256" key="2">
    <source>
        <dbReference type="SAM" id="Phobius"/>
    </source>
</evidence>
<dbReference type="SUPFAM" id="SSF56112">
    <property type="entry name" value="Protein kinase-like (PK-like)"/>
    <property type="match status" value="1"/>
</dbReference>
<name>A0A917S8G0_9BACL</name>
<organism evidence="4 5">
    <name type="scientific">Sporolactobacillus putidus</name>
    <dbReference type="NCBI Taxonomy" id="492735"/>
    <lineage>
        <taxon>Bacteria</taxon>
        <taxon>Bacillati</taxon>
        <taxon>Bacillota</taxon>
        <taxon>Bacilli</taxon>
        <taxon>Bacillales</taxon>
        <taxon>Sporolactobacillaceae</taxon>
        <taxon>Sporolactobacillus</taxon>
    </lineage>
</organism>
<dbReference type="Proteomes" id="UP000654670">
    <property type="component" value="Unassembled WGS sequence"/>
</dbReference>
<proteinExistence type="inferred from homology"/>
<evidence type="ECO:0000256" key="1">
    <source>
        <dbReference type="ARBA" id="ARBA00009670"/>
    </source>
</evidence>
<reference evidence="4" key="1">
    <citation type="journal article" date="2014" name="Int. J. Syst. Evol. Microbiol.">
        <title>Complete genome sequence of Corynebacterium casei LMG S-19264T (=DSM 44701T), isolated from a smear-ripened cheese.</title>
        <authorList>
            <consortium name="US DOE Joint Genome Institute (JGI-PGF)"/>
            <person name="Walter F."/>
            <person name="Albersmeier A."/>
            <person name="Kalinowski J."/>
            <person name="Ruckert C."/>
        </authorList>
    </citation>
    <scope>NUCLEOTIDE SEQUENCE</scope>
    <source>
        <strain evidence="4">JCM 15325</strain>
    </source>
</reference>
<protein>
    <submittedName>
        <fullName evidence="4">ABC transporter</fullName>
    </submittedName>
</protein>
<evidence type="ECO:0000313" key="4">
    <source>
        <dbReference type="EMBL" id="GGL62220.1"/>
    </source>
</evidence>
<dbReference type="InterPro" id="IPR004147">
    <property type="entry name" value="ABC1_dom"/>
</dbReference>
<accession>A0A917S8G0</accession>
<dbReference type="PANTHER" id="PTHR10566">
    <property type="entry name" value="CHAPERONE-ACTIVITY OF BC1 COMPLEX CABC1 -RELATED"/>
    <property type="match status" value="1"/>
</dbReference>
<keyword evidence="2" id="KW-0472">Membrane</keyword>
<evidence type="ECO:0000259" key="3">
    <source>
        <dbReference type="Pfam" id="PF03109"/>
    </source>
</evidence>
<feature type="transmembrane region" description="Helical" evidence="2">
    <location>
        <begin position="531"/>
        <end position="553"/>
    </location>
</feature>
<dbReference type="PANTHER" id="PTHR10566:SF113">
    <property type="entry name" value="PROTEIN ACTIVITY OF BC1 COMPLEX KINASE 7, CHLOROPLASTIC"/>
    <property type="match status" value="1"/>
</dbReference>
<dbReference type="CDD" id="cd05121">
    <property type="entry name" value="ABC1_ADCK3-like"/>
    <property type="match status" value="1"/>
</dbReference>
<keyword evidence="2" id="KW-0812">Transmembrane</keyword>
<feature type="domain" description="ABC1 atypical kinase-like" evidence="3">
    <location>
        <begin position="96"/>
        <end position="335"/>
    </location>
</feature>
<dbReference type="InterPro" id="IPR050154">
    <property type="entry name" value="UbiB_kinase"/>
</dbReference>
<evidence type="ECO:0000313" key="5">
    <source>
        <dbReference type="Proteomes" id="UP000654670"/>
    </source>
</evidence>
<dbReference type="RefSeq" id="WP_229727627.1">
    <property type="nucleotide sequence ID" value="NZ_BMOK01000015.1"/>
</dbReference>
<dbReference type="Pfam" id="PF03109">
    <property type="entry name" value="ABC1"/>
    <property type="match status" value="1"/>
</dbReference>
<comment type="similarity">
    <text evidence="1">Belongs to the protein kinase superfamily. ADCK protein kinase family.</text>
</comment>
<keyword evidence="5" id="KW-1185">Reference proteome</keyword>